<gene>
    <name evidence="2" type="ORF">TNCT_227361</name>
</gene>
<sequence length="76" mass="8879">MNNADEKRENMFSQHSCFDVPLKHQIGKSSSQISRSRRGLTLPPVGHHRVRPMNHMESFTENTLHHRLLLRATDDF</sequence>
<dbReference type="AlphaFoldDB" id="A0A8X6I7B3"/>
<keyword evidence="3" id="KW-1185">Reference proteome</keyword>
<dbReference type="EMBL" id="BMAO01023483">
    <property type="protein sequence ID" value="GFQ88997.1"/>
    <property type="molecule type" value="Genomic_DNA"/>
</dbReference>
<protein>
    <submittedName>
        <fullName evidence="2">Uncharacterized protein</fullName>
    </submittedName>
</protein>
<organism evidence="2 3">
    <name type="scientific">Trichonephila clavata</name>
    <name type="common">Joro spider</name>
    <name type="synonym">Nephila clavata</name>
    <dbReference type="NCBI Taxonomy" id="2740835"/>
    <lineage>
        <taxon>Eukaryota</taxon>
        <taxon>Metazoa</taxon>
        <taxon>Ecdysozoa</taxon>
        <taxon>Arthropoda</taxon>
        <taxon>Chelicerata</taxon>
        <taxon>Arachnida</taxon>
        <taxon>Araneae</taxon>
        <taxon>Araneomorphae</taxon>
        <taxon>Entelegynae</taxon>
        <taxon>Araneoidea</taxon>
        <taxon>Nephilidae</taxon>
        <taxon>Trichonephila</taxon>
    </lineage>
</organism>
<accession>A0A8X6I7B3</accession>
<feature type="region of interest" description="Disordered" evidence="1">
    <location>
        <begin position="26"/>
        <end position="49"/>
    </location>
</feature>
<dbReference type="Proteomes" id="UP000887116">
    <property type="component" value="Unassembled WGS sequence"/>
</dbReference>
<proteinExistence type="predicted"/>
<name>A0A8X6I7B3_TRICU</name>
<comment type="caution">
    <text evidence="2">The sequence shown here is derived from an EMBL/GenBank/DDBJ whole genome shotgun (WGS) entry which is preliminary data.</text>
</comment>
<evidence type="ECO:0000313" key="2">
    <source>
        <dbReference type="EMBL" id="GFQ88997.1"/>
    </source>
</evidence>
<evidence type="ECO:0000313" key="3">
    <source>
        <dbReference type="Proteomes" id="UP000887116"/>
    </source>
</evidence>
<reference evidence="2" key="1">
    <citation type="submission" date="2020-07" db="EMBL/GenBank/DDBJ databases">
        <title>Multicomponent nature underlies the extraordinary mechanical properties of spider dragline silk.</title>
        <authorList>
            <person name="Kono N."/>
            <person name="Nakamura H."/>
            <person name="Mori M."/>
            <person name="Yoshida Y."/>
            <person name="Ohtoshi R."/>
            <person name="Malay A.D."/>
            <person name="Moran D.A.P."/>
            <person name="Tomita M."/>
            <person name="Numata K."/>
            <person name="Arakawa K."/>
        </authorList>
    </citation>
    <scope>NUCLEOTIDE SEQUENCE</scope>
</reference>
<evidence type="ECO:0000256" key="1">
    <source>
        <dbReference type="SAM" id="MobiDB-lite"/>
    </source>
</evidence>